<name>A0ABW5AZ93_9FLAO</name>
<dbReference type="Proteomes" id="UP001597344">
    <property type="component" value="Unassembled WGS sequence"/>
</dbReference>
<gene>
    <name evidence="2" type="ORF">ACFSJT_13790</name>
</gene>
<comment type="caution">
    <text evidence="2">The sequence shown here is derived from an EMBL/GenBank/DDBJ whole genome shotgun (WGS) entry which is preliminary data.</text>
</comment>
<proteinExistence type="predicted"/>
<keyword evidence="2" id="KW-0560">Oxidoreductase</keyword>
<organism evidence="2 3">
    <name type="scientific">Aquimarina celericrescens</name>
    <dbReference type="NCBI Taxonomy" id="1964542"/>
    <lineage>
        <taxon>Bacteria</taxon>
        <taxon>Pseudomonadati</taxon>
        <taxon>Bacteroidota</taxon>
        <taxon>Flavobacteriia</taxon>
        <taxon>Flavobacteriales</taxon>
        <taxon>Flavobacteriaceae</taxon>
        <taxon>Aquimarina</taxon>
    </lineage>
</organism>
<dbReference type="EMBL" id="JBHUHY010000015">
    <property type="protein sequence ID" value="MFD2187870.1"/>
    <property type="molecule type" value="Genomic_DNA"/>
</dbReference>
<keyword evidence="2" id="KW-0503">Monooxygenase</keyword>
<dbReference type="Gene3D" id="3.30.70.100">
    <property type="match status" value="1"/>
</dbReference>
<dbReference type="RefSeq" id="WP_378320873.1">
    <property type="nucleotide sequence ID" value="NZ_JBHUHY010000015.1"/>
</dbReference>
<dbReference type="InterPro" id="IPR007138">
    <property type="entry name" value="ABM_dom"/>
</dbReference>
<feature type="domain" description="ABM" evidence="1">
    <location>
        <begin position="2"/>
        <end position="92"/>
    </location>
</feature>
<evidence type="ECO:0000313" key="2">
    <source>
        <dbReference type="EMBL" id="MFD2187870.1"/>
    </source>
</evidence>
<sequence>MVVEYIRYKIEKSRQNNFINAYTKASEQLHTSEFCLGYELSHCEEDPDNFILRIEWTSTDDHLNGFRKSSDFMKFLKHVKPFFNDIQEMNHYQVTAVALKKQL</sequence>
<dbReference type="Pfam" id="PF03992">
    <property type="entry name" value="ABM"/>
    <property type="match status" value="1"/>
</dbReference>
<dbReference type="EC" id="1.14.-.-" evidence="2"/>
<dbReference type="GO" id="GO:0004497">
    <property type="term" value="F:monooxygenase activity"/>
    <property type="evidence" value="ECO:0007669"/>
    <property type="project" value="UniProtKB-KW"/>
</dbReference>
<reference evidence="3" key="1">
    <citation type="journal article" date="2019" name="Int. J. Syst. Evol. Microbiol.">
        <title>The Global Catalogue of Microorganisms (GCM) 10K type strain sequencing project: providing services to taxonomists for standard genome sequencing and annotation.</title>
        <authorList>
            <consortium name="The Broad Institute Genomics Platform"/>
            <consortium name="The Broad Institute Genome Sequencing Center for Infectious Disease"/>
            <person name="Wu L."/>
            <person name="Ma J."/>
        </authorList>
    </citation>
    <scope>NUCLEOTIDE SEQUENCE [LARGE SCALE GENOMIC DNA]</scope>
    <source>
        <strain evidence="3">DT92</strain>
    </source>
</reference>
<accession>A0ABW5AZ93</accession>
<protein>
    <submittedName>
        <fullName evidence="2">Antibiotic biosynthesis monooxygenase family protein</fullName>
        <ecNumber evidence="2">1.14.-.-</ecNumber>
    </submittedName>
</protein>
<dbReference type="InterPro" id="IPR011008">
    <property type="entry name" value="Dimeric_a/b-barrel"/>
</dbReference>
<dbReference type="SUPFAM" id="SSF54909">
    <property type="entry name" value="Dimeric alpha+beta barrel"/>
    <property type="match status" value="1"/>
</dbReference>
<evidence type="ECO:0000313" key="3">
    <source>
        <dbReference type="Proteomes" id="UP001597344"/>
    </source>
</evidence>
<evidence type="ECO:0000259" key="1">
    <source>
        <dbReference type="PROSITE" id="PS51725"/>
    </source>
</evidence>
<keyword evidence="3" id="KW-1185">Reference proteome</keyword>
<dbReference type="PROSITE" id="PS51725">
    <property type="entry name" value="ABM"/>
    <property type="match status" value="1"/>
</dbReference>